<dbReference type="Proteomes" id="UP000229570">
    <property type="component" value="Unassembled WGS sequence"/>
</dbReference>
<dbReference type="InterPro" id="IPR024909">
    <property type="entry name" value="Cys-tRNA/MSH_ligase"/>
</dbReference>
<evidence type="ECO:0000256" key="3">
    <source>
        <dbReference type="ARBA" id="ARBA00022723"/>
    </source>
</evidence>
<dbReference type="PRINTS" id="PR00983">
    <property type="entry name" value="TRNASYNTHCYS"/>
</dbReference>
<dbReference type="InterPro" id="IPR032678">
    <property type="entry name" value="tRNA-synt_1_cat_dom"/>
</dbReference>
<reference evidence="11 12" key="1">
    <citation type="submission" date="2017-09" db="EMBL/GenBank/DDBJ databases">
        <title>Depth-based differentiation of microbial function through sediment-hosted aquifers and enrichment of novel symbionts in the deep terrestrial subsurface.</title>
        <authorList>
            <person name="Probst A.J."/>
            <person name="Ladd B."/>
            <person name="Jarett J.K."/>
            <person name="Geller-Mcgrath D.E."/>
            <person name="Sieber C.M."/>
            <person name="Emerson J.B."/>
            <person name="Anantharaman K."/>
            <person name="Thomas B.C."/>
            <person name="Malmstrom R."/>
            <person name="Stieglmeier M."/>
            <person name="Klingl A."/>
            <person name="Woyke T."/>
            <person name="Ryan C.M."/>
            <person name="Banfield J.F."/>
        </authorList>
    </citation>
    <scope>NUCLEOTIDE SEQUENCE [LARGE SCALE GENOMIC DNA]</scope>
    <source>
        <strain evidence="11">CG11_big_fil_rev_8_21_14_0_20_35_14</strain>
    </source>
</reference>
<dbReference type="SUPFAM" id="SSF47323">
    <property type="entry name" value="Anticodon-binding domain of a subclass of class I aminoacyl-tRNA synthetases"/>
    <property type="match status" value="1"/>
</dbReference>
<dbReference type="AlphaFoldDB" id="A0A2H0KNV0"/>
<dbReference type="PANTHER" id="PTHR10890:SF3">
    <property type="entry name" value="CYSTEINE--TRNA LIGASE, CYTOPLASMIC"/>
    <property type="match status" value="1"/>
</dbReference>
<name>A0A2H0KNV0_9BACT</name>
<evidence type="ECO:0000256" key="9">
    <source>
        <dbReference type="HAMAP-Rule" id="MF_00041"/>
    </source>
</evidence>
<protein>
    <recommendedName>
        <fullName evidence="9">Cysteine--tRNA ligase</fullName>
        <ecNumber evidence="9">6.1.1.16</ecNumber>
    </recommendedName>
    <alternativeName>
        <fullName evidence="9">Cysteinyl-tRNA synthetase</fullName>
        <shortName evidence="9">CysRS</shortName>
    </alternativeName>
</protein>
<dbReference type="GO" id="GO:0005829">
    <property type="term" value="C:cytosol"/>
    <property type="evidence" value="ECO:0007669"/>
    <property type="project" value="TreeGrafter"/>
</dbReference>
<comment type="catalytic activity">
    <reaction evidence="9">
        <text>tRNA(Cys) + L-cysteine + ATP = L-cysteinyl-tRNA(Cys) + AMP + diphosphate</text>
        <dbReference type="Rhea" id="RHEA:17773"/>
        <dbReference type="Rhea" id="RHEA-COMP:9661"/>
        <dbReference type="Rhea" id="RHEA-COMP:9679"/>
        <dbReference type="ChEBI" id="CHEBI:30616"/>
        <dbReference type="ChEBI" id="CHEBI:33019"/>
        <dbReference type="ChEBI" id="CHEBI:35235"/>
        <dbReference type="ChEBI" id="CHEBI:78442"/>
        <dbReference type="ChEBI" id="CHEBI:78517"/>
        <dbReference type="ChEBI" id="CHEBI:456215"/>
        <dbReference type="EC" id="6.1.1.16"/>
    </reaction>
</comment>
<evidence type="ECO:0000256" key="7">
    <source>
        <dbReference type="ARBA" id="ARBA00022917"/>
    </source>
</evidence>
<dbReference type="InterPro" id="IPR014729">
    <property type="entry name" value="Rossmann-like_a/b/a_fold"/>
</dbReference>
<evidence type="ECO:0000256" key="6">
    <source>
        <dbReference type="ARBA" id="ARBA00022840"/>
    </source>
</evidence>
<feature type="binding site" evidence="9">
    <location>
        <position position="283"/>
    </location>
    <ligand>
        <name>ATP</name>
        <dbReference type="ChEBI" id="CHEBI:30616"/>
    </ligand>
</feature>
<feature type="domain" description="tRNA synthetases class I catalytic" evidence="10">
    <location>
        <begin position="14"/>
        <end position="326"/>
    </location>
</feature>
<dbReference type="Pfam" id="PF01406">
    <property type="entry name" value="tRNA-synt_1e"/>
    <property type="match status" value="1"/>
</dbReference>
<organism evidence="11 12">
    <name type="scientific">Candidatus Roizmanbacteria bacterium CG11_big_fil_rev_8_21_14_0_20_35_14</name>
    <dbReference type="NCBI Taxonomy" id="1974855"/>
    <lineage>
        <taxon>Bacteria</taxon>
        <taxon>Candidatus Roizmaniibacteriota</taxon>
    </lineage>
</organism>
<evidence type="ECO:0000256" key="5">
    <source>
        <dbReference type="ARBA" id="ARBA00022833"/>
    </source>
</evidence>
<keyword evidence="3 9" id="KW-0479">Metal-binding</keyword>
<keyword evidence="8 9" id="KW-0030">Aminoacyl-tRNA synthetase</keyword>
<dbReference type="EMBL" id="PCVL01000082">
    <property type="protein sequence ID" value="PIQ72064.1"/>
    <property type="molecule type" value="Genomic_DNA"/>
</dbReference>
<evidence type="ECO:0000313" key="12">
    <source>
        <dbReference type="Proteomes" id="UP000229570"/>
    </source>
</evidence>
<evidence type="ECO:0000256" key="1">
    <source>
        <dbReference type="ARBA" id="ARBA00011245"/>
    </source>
</evidence>
<keyword evidence="5 9" id="KW-0862">Zinc</keyword>
<dbReference type="SUPFAM" id="SSF52374">
    <property type="entry name" value="Nucleotidylyl transferase"/>
    <property type="match status" value="1"/>
</dbReference>
<comment type="similarity">
    <text evidence="9">Belongs to the class-I aminoacyl-tRNA synthetase family.</text>
</comment>
<feature type="binding site" evidence="9">
    <location>
        <position position="248"/>
    </location>
    <ligand>
        <name>Zn(2+)</name>
        <dbReference type="ChEBI" id="CHEBI:29105"/>
    </ligand>
</feature>
<comment type="cofactor">
    <cofactor evidence="9">
        <name>Zn(2+)</name>
        <dbReference type="ChEBI" id="CHEBI:29105"/>
    </cofactor>
    <text evidence="9">Binds 1 zinc ion per subunit.</text>
</comment>
<dbReference type="HAMAP" id="MF_00041">
    <property type="entry name" value="Cys_tRNA_synth"/>
    <property type="match status" value="1"/>
</dbReference>
<dbReference type="Gene3D" id="3.40.50.620">
    <property type="entry name" value="HUPs"/>
    <property type="match status" value="1"/>
</dbReference>
<gene>
    <name evidence="9" type="primary">cysS</name>
    <name evidence="11" type="ORF">COV86_05085</name>
</gene>
<evidence type="ECO:0000313" key="11">
    <source>
        <dbReference type="EMBL" id="PIQ72064.1"/>
    </source>
</evidence>
<dbReference type="NCBIfam" id="TIGR00435">
    <property type="entry name" value="cysS"/>
    <property type="match status" value="1"/>
</dbReference>
<proteinExistence type="inferred from homology"/>
<evidence type="ECO:0000256" key="8">
    <source>
        <dbReference type="ARBA" id="ARBA00023146"/>
    </source>
</evidence>
<evidence type="ECO:0000256" key="2">
    <source>
        <dbReference type="ARBA" id="ARBA00022598"/>
    </source>
</evidence>
<accession>A0A2H0KNV0</accession>
<feature type="binding site" evidence="9">
    <location>
        <position position="252"/>
    </location>
    <ligand>
        <name>Zn(2+)</name>
        <dbReference type="ChEBI" id="CHEBI:29105"/>
    </ligand>
</feature>
<keyword evidence="2 9" id="KW-0436">Ligase</keyword>
<feature type="binding site" evidence="9">
    <location>
        <position position="223"/>
    </location>
    <ligand>
        <name>Zn(2+)</name>
        <dbReference type="ChEBI" id="CHEBI:29105"/>
    </ligand>
</feature>
<comment type="caution">
    <text evidence="11">The sequence shown here is derived from an EMBL/GenBank/DDBJ whole genome shotgun (WGS) entry which is preliminary data.</text>
</comment>
<evidence type="ECO:0000259" key="10">
    <source>
        <dbReference type="Pfam" id="PF01406"/>
    </source>
</evidence>
<dbReference type="InterPro" id="IPR015803">
    <property type="entry name" value="Cys-tRNA-ligase"/>
</dbReference>
<dbReference type="Gene3D" id="1.20.120.1910">
    <property type="entry name" value="Cysteine-tRNA ligase, C-terminal anti-codon recognition domain"/>
    <property type="match status" value="1"/>
</dbReference>
<dbReference type="CDD" id="cd00672">
    <property type="entry name" value="CysRS_core"/>
    <property type="match status" value="1"/>
</dbReference>
<dbReference type="PANTHER" id="PTHR10890">
    <property type="entry name" value="CYSTEINYL-TRNA SYNTHETASE"/>
    <property type="match status" value="1"/>
</dbReference>
<dbReference type="InterPro" id="IPR009080">
    <property type="entry name" value="tRNAsynth_Ia_anticodon-bd"/>
</dbReference>
<evidence type="ECO:0000256" key="4">
    <source>
        <dbReference type="ARBA" id="ARBA00022741"/>
    </source>
</evidence>
<keyword evidence="9" id="KW-0963">Cytoplasm</keyword>
<feature type="short sequence motif" description="'KMSKS' region" evidence="9">
    <location>
        <begin position="280"/>
        <end position="284"/>
    </location>
</feature>
<feature type="short sequence motif" description="'HIGH' region" evidence="9">
    <location>
        <begin position="29"/>
        <end position="39"/>
    </location>
</feature>
<keyword evidence="7 9" id="KW-0648">Protein biosynthesis</keyword>
<dbReference type="EC" id="6.1.1.16" evidence="9"/>
<feature type="binding site" evidence="9">
    <location>
        <position position="27"/>
    </location>
    <ligand>
        <name>Zn(2+)</name>
        <dbReference type="ChEBI" id="CHEBI:29105"/>
    </ligand>
</feature>
<dbReference type="GO" id="GO:0008270">
    <property type="term" value="F:zinc ion binding"/>
    <property type="evidence" value="ECO:0007669"/>
    <property type="project" value="UniProtKB-UniRule"/>
</dbReference>
<sequence length="466" mass="54324">MKLYNTLSRKIEEFKPLNPPNVSLYTCGPTVYDYTHIGHMRTYTNNDFLKRTLNFLGYKVKHVLNITDVGHLTGDDDSGEDKLEKGAKKTNRSVWDVAKFYTDFFFKTTDALNIIRPDITCRATDHIKDMLQFIEKLKQNGLTYETKEALYFDTPKFVSYGKLSGQKLDEKKKGARNDVYLDPEKKNPTDFVLWFKRIGRFADHTMYWPSSWGDGFPGWHIECSVMSIKYLGETIDIHTGGIDHIAIHHENEIAQSEGVTGKQFVRFWFHNNFLMVNNQKMSKSLGNFYTVDDLKKNNIEPLAIRYLFLQSHYRQLLNFTWESTKSSQEALNKLKNVINELKNNSLTRKLVNSSTKLTDYKKQFAEALSNDLQIPRALAIMWEMLKSDLPPQEKLDLLFDFDKVFGLRLGEVREEKIPEEIIKLAEQRKLARQNKDFKKSDELRIKIESKGFGTLDTKEGYKIKKI</sequence>
<keyword evidence="4 9" id="KW-0547">Nucleotide-binding</keyword>
<comment type="subunit">
    <text evidence="1 9">Monomer.</text>
</comment>
<keyword evidence="6 9" id="KW-0067">ATP-binding</keyword>
<dbReference type="GO" id="GO:0005524">
    <property type="term" value="F:ATP binding"/>
    <property type="evidence" value="ECO:0007669"/>
    <property type="project" value="UniProtKB-UniRule"/>
</dbReference>
<comment type="subcellular location">
    <subcellularLocation>
        <location evidence="9">Cytoplasm</location>
    </subcellularLocation>
</comment>
<dbReference type="GO" id="GO:0006423">
    <property type="term" value="P:cysteinyl-tRNA aminoacylation"/>
    <property type="evidence" value="ECO:0007669"/>
    <property type="project" value="UniProtKB-UniRule"/>
</dbReference>
<dbReference type="GO" id="GO:0004817">
    <property type="term" value="F:cysteine-tRNA ligase activity"/>
    <property type="evidence" value="ECO:0007669"/>
    <property type="project" value="UniProtKB-UniRule"/>
</dbReference>